<keyword evidence="2" id="KW-0472">Membrane</keyword>
<proteinExistence type="predicted"/>
<evidence type="ECO:0000256" key="2">
    <source>
        <dbReference type="SAM" id="Phobius"/>
    </source>
</evidence>
<evidence type="ECO:0000313" key="3">
    <source>
        <dbReference type="EMBL" id="CAB9493997.1"/>
    </source>
</evidence>
<keyword evidence="2" id="KW-0812">Transmembrane</keyword>
<feature type="transmembrane region" description="Helical" evidence="2">
    <location>
        <begin position="86"/>
        <end position="103"/>
    </location>
</feature>
<sequence>MADTELNFPEQESTSPTSSGGSYANTEIAGKIADHIGTGKNAKDSFIWMTITWSFYIATGLSVLVFIRVFFSTTNTTDVLSSVGEIWGIFVPIITLALGYAFGKGE</sequence>
<keyword evidence="2" id="KW-1133">Transmembrane helix</keyword>
<gene>
    <name evidence="3" type="ORF">ALFOR1_30936</name>
</gene>
<evidence type="ECO:0000313" key="4">
    <source>
        <dbReference type="Proteomes" id="UP000509458"/>
    </source>
</evidence>
<dbReference type="RefSeq" id="WP_179983441.1">
    <property type="nucleotide sequence ID" value="NZ_LR812090.1"/>
</dbReference>
<reference evidence="3 4" key="1">
    <citation type="submission" date="2020-06" db="EMBL/GenBank/DDBJ databases">
        <authorList>
            <person name="Duchaud E."/>
        </authorList>
    </citation>
    <scope>NUCLEOTIDE SEQUENCE [LARGE SCALE GENOMIC DNA]</scope>
    <source>
        <strain evidence="3">Alteromonas fortis</strain>
    </source>
</reference>
<feature type="compositionally biased region" description="Polar residues" evidence="1">
    <location>
        <begin position="10"/>
        <end position="23"/>
    </location>
</feature>
<organism evidence="3 4">
    <name type="scientific">Alteromonas macleodii</name>
    <name type="common">Pseudoalteromonas macleodii</name>
    <dbReference type="NCBI Taxonomy" id="28108"/>
    <lineage>
        <taxon>Bacteria</taxon>
        <taxon>Pseudomonadati</taxon>
        <taxon>Pseudomonadota</taxon>
        <taxon>Gammaproteobacteria</taxon>
        <taxon>Alteromonadales</taxon>
        <taxon>Alteromonadaceae</taxon>
        <taxon>Alteromonas/Salinimonas group</taxon>
        <taxon>Alteromonas</taxon>
    </lineage>
</organism>
<dbReference type="EMBL" id="LR812090">
    <property type="protein sequence ID" value="CAB9493997.1"/>
    <property type="molecule type" value="Genomic_DNA"/>
</dbReference>
<name>A0A6T9XZV8_ALTMA</name>
<dbReference type="Proteomes" id="UP000509458">
    <property type="component" value="Chromosome"/>
</dbReference>
<evidence type="ECO:0000256" key="1">
    <source>
        <dbReference type="SAM" id="MobiDB-lite"/>
    </source>
</evidence>
<dbReference type="AlphaFoldDB" id="A0A6T9XZV8"/>
<feature type="transmembrane region" description="Helical" evidence="2">
    <location>
        <begin position="46"/>
        <end position="71"/>
    </location>
</feature>
<protein>
    <submittedName>
        <fullName evidence="3">Uncharacterized protein</fullName>
    </submittedName>
</protein>
<accession>A0A6T9XZV8</accession>
<feature type="region of interest" description="Disordered" evidence="1">
    <location>
        <begin position="1"/>
        <end position="23"/>
    </location>
</feature>